<evidence type="ECO:0000313" key="1">
    <source>
        <dbReference type="EMBL" id="MBO8446670.1"/>
    </source>
</evidence>
<evidence type="ECO:0000313" key="2">
    <source>
        <dbReference type="Proteomes" id="UP000823637"/>
    </source>
</evidence>
<protein>
    <submittedName>
        <fullName evidence="1">Uncharacterized protein</fullName>
    </submittedName>
</protein>
<comment type="caution">
    <text evidence="1">The sequence shown here is derived from an EMBL/GenBank/DDBJ whole genome shotgun (WGS) entry which is preliminary data.</text>
</comment>
<accession>A0A9D9HA12</accession>
<sequence length="215" mass="24512">MNNAFKALLAVAAIVLAWLCYNSITTPIKFSEEKERREKAIIQRLSDIRKAEVEYRNLKGDYTDSFDTLMNFIKNEKSAIILKEGELTDKQLEEGMTEKEAVKLGLIKRDTTYVSMQVALFGENYNVDSLCYIPYSETYPDGIQMFDLEKGEVTTGSAGIKVKVMEARAPYVKYLSDLNRQELTNLVVTQEKMERFPGLKFGDVNESNNNAGNWE</sequence>
<organism evidence="1 2">
    <name type="scientific">Candidatus Enterocola intestinipullorum</name>
    <dbReference type="NCBI Taxonomy" id="2840783"/>
    <lineage>
        <taxon>Bacteria</taxon>
        <taxon>Pseudomonadati</taxon>
        <taxon>Bacteroidota</taxon>
        <taxon>Bacteroidia</taxon>
        <taxon>Bacteroidales</taxon>
        <taxon>Candidatus Enterocola</taxon>
    </lineage>
</organism>
<proteinExistence type="predicted"/>
<reference evidence="1" key="2">
    <citation type="journal article" date="2021" name="PeerJ">
        <title>Extensive microbial diversity within the chicken gut microbiome revealed by metagenomics and culture.</title>
        <authorList>
            <person name="Gilroy R."/>
            <person name="Ravi A."/>
            <person name="Getino M."/>
            <person name="Pursley I."/>
            <person name="Horton D.L."/>
            <person name="Alikhan N.F."/>
            <person name="Baker D."/>
            <person name="Gharbi K."/>
            <person name="Hall N."/>
            <person name="Watson M."/>
            <person name="Adriaenssens E.M."/>
            <person name="Foster-Nyarko E."/>
            <person name="Jarju S."/>
            <person name="Secka A."/>
            <person name="Antonio M."/>
            <person name="Oren A."/>
            <person name="Chaudhuri R.R."/>
            <person name="La Ragione R."/>
            <person name="Hildebrand F."/>
            <person name="Pallen M.J."/>
        </authorList>
    </citation>
    <scope>NUCLEOTIDE SEQUENCE</scope>
    <source>
        <strain evidence="1">D3-1215</strain>
    </source>
</reference>
<dbReference type="AlphaFoldDB" id="A0A9D9HA12"/>
<name>A0A9D9HA12_9BACT</name>
<dbReference type="Proteomes" id="UP000823637">
    <property type="component" value="Unassembled WGS sequence"/>
</dbReference>
<dbReference type="EMBL" id="JADIMR010000038">
    <property type="protein sequence ID" value="MBO8446670.1"/>
    <property type="molecule type" value="Genomic_DNA"/>
</dbReference>
<reference evidence="1" key="1">
    <citation type="submission" date="2020-10" db="EMBL/GenBank/DDBJ databases">
        <authorList>
            <person name="Gilroy R."/>
        </authorList>
    </citation>
    <scope>NUCLEOTIDE SEQUENCE</scope>
    <source>
        <strain evidence="1">D3-1215</strain>
    </source>
</reference>
<gene>
    <name evidence="1" type="ORF">IAC32_02860</name>
</gene>